<dbReference type="RefSeq" id="WP_201827591.1">
    <property type="nucleotide sequence ID" value="NZ_JAERRA010000002.1"/>
</dbReference>
<dbReference type="NCBIfam" id="TIGR01085">
    <property type="entry name" value="murE"/>
    <property type="match status" value="1"/>
</dbReference>
<dbReference type="PANTHER" id="PTHR23135">
    <property type="entry name" value="MUR LIGASE FAMILY MEMBER"/>
    <property type="match status" value="1"/>
</dbReference>
<keyword evidence="2 3" id="KW-0131">Cell cycle</keyword>
<feature type="binding site" evidence="2">
    <location>
        <begin position="441"/>
        <end position="444"/>
    </location>
    <ligand>
        <name>meso-2,6-diaminopimelate</name>
        <dbReference type="ChEBI" id="CHEBI:57791"/>
    </ligand>
</feature>
<comment type="caution">
    <text evidence="6">The sequence shown here is derived from an EMBL/GenBank/DDBJ whole genome shotgun (WGS) entry which is preliminary data.</text>
</comment>
<proteinExistence type="inferred from homology"/>
<feature type="binding site" evidence="2">
    <location>
        <position position="496"/>
    </location>
    <ligand>
        <name>meso-2,6-diaminopimelate</name>
        <dbReference type="ChEBI" id="CHEBI:57791"/>
    </ligand>
</feature>
<comment type="function">
    <text evidence="2">Catalyzes the addition of meso-diaminopimelic acid to the nucleotide precursor UDP-N-acetylmuramoyl-L-alanyl-D-glutamate (UMAG) in the biosynthesis of bacterial cell-wall peptidoglycan.</text>
</comment>
<accession>A0A9X0XFV7</accession>
<feature type="domain" description="Mur ligase C-terminal" evidence="4">
    <location>
        <begin position="363"/>
        <end position="494"/>
    </location>
</feature>
<feature type="modified residue" description="N6-carboxylysine" evidence="2">
    <location>
        <position position="239"/>
    </location>
</feature>
<feature type="binding site" evidence="2">
    <location>
        <begin position="172"/>
        <end position="173"/>
    </location>
    <ligand>
        <name>UDP-N-acetyl-alpha-D-muramoyl-L-alanyl-D-glutamate</name>
        <dbReference type="ChEBI" id="CHEBI:83900"/>
    </ligand>
</feature>
<dbReference type="InterPro" id="IPR005761">
    <property type="entry name" value="UDP-N-AcMur-Glu-dNH2Pim_ligase"/>
</dbReference>
<keyword evidence="2 3" id="KW-0132">Cell division</keyword>
<dbReference type="Gene3D" id="3.40.1390.10">
    <property type="entry name" value="MurE/MurF, N-terminal domain"/>
    <property type="match status" value="1"/>
</dbReference>
<keyword evidence="2" id="KW-0067">ATP-binding</keyword>
<dbReference type="InterPro" id="IPR004101">
    <property type="entry name" value="Mur_ligase_C"/>
</dbReference>
<evidence type="ECO:0000256" key="3">
    <source>
        <dbReference type="RuleBase" id="RU004135"/>
    </source>
</evidence>
<dbReference type="GO" id="GO:0005737">
    <property type="term" value="C:cytoplasm"/>
    <property type="evidence" value="ECO:0007669"/>
    <property type="project" value="UniProtKB-SubCell"/>
</dbReference>
<keyword evidence="2" id="KW-0460">Magnesium</keyword>
<dbReference type="Gene3D" id="3.90.190.20">
    <property type="entry name" value="Mur ligase, C-terminal domain"/>
    <property type="match status" value="1"/>
</dbReference>
<gene>
    <name evidence="2" type="primary">murE</name>
    <name evidence="6" type="ORF">JI742_13135</name>
</gene>
<dbReference type="PANTHER" id="PTHR23135:SF4">
    <property type="entry name" value="UDP-N-ACETYLMURAMOYL-L-ALANYL-D-GLUTAMATE--2,6-DIAMINOPIMELATE LIGASE MURE HOMOLOG, CHLOROPLASTIC"/>
    <property type="match status" value="1"/>
</dbReference>
<feature type="short sequence motif" description="Meso-diaminopimelate recognition motif" evidence="2">
    <location>
        <begin position="441"/>
        <end position="444"/>
    </location>
</feature>
<dbReference type="GO" id="GO:0000287">
    <property type="term" value="F:magnesium ion binding"/>
    <property type="evidence" value="ECO:0007669"/>
    <property type="project" value="UniProtKB-UniRule"/>
</dbReference>
<dbReference type="SUPFAM" id="SSF53244">
    <property type="entry name" value="MurD-like peptide ligases, peptide-binding domain"/>
    <property type="match status" value="1"/>
</dbReference>
<evidence type="ECO:0000259" key="5">
    <source>
        <dbReference type="Pfam" id="PF08245"/>
    </source>
</evidence>
<dbReference type="GO" id="GO:0051301">
    <property type="term" value="P:cell division"/>
    <property type="evidence" value="ECO:0007669"/>
    <property type="project" value="UniProtKB-KW"/>
</dbReference>
<keyword evidence="2 3" id="KW-0133">Cell shape</keyword>
<dbReference type="EMBL" id="JAERRA010000002">
    <property type="protein sequence ID" value="MBL0720831.1"/>
    <property type="molecule type" value="Genomic_DNA"/>
</dbReference>
<evidence type="ECO:0000256" key="1">
    <source>
        <dbReference type="ARBA" id="ARBA00005898"/>
    </source>
</evidence>
<dbReference type="EC" id="6.3.2.13" evidence="2"/>
<dbReference type="GO" id="GO:0005524">
    <property type="term" value="F:ATP binding"/>
    <property type="evidence" value="ECO:0007669"/>
    <property type="project" value="UniProtKB-UniRule"/>
</dbReference>
<dbReference type="Pfam" id="PF02875">
    <property type="entry name" value="Mur_ligase_C"/>
    <property type="match status" value="1"/>
</dbReference>
<keyword evidence="2 6" id="KW-0436">Ligase</keyword>
<comment type="caution">
    <text evidence="2">Lacks conserved residue(s) required for the propagation of feature annotation.</text>
</comment>
<dbReference type="InterPro" id="IPR035911">
    <property type="entry name" value="MurE/MurF_N"/>
</dbReference>
<protein>
    <recommendedName>
        <fullName evidence="2">UDP-N-acetylmuramoyl-L-alanyl-D-glutamate--2,6-diaminopimelate ligase</fullName>
        <ecNumber evidence="2">6.3.2.13</ecNumber>
    </recommendedName>
    <alternativeName>
        <fullName evidence="2">Meso-A2pm-adding enzyme</fullName>
    </alternativeName>
    <alternativeName>
        <fullName evidence="2">Meso-diaminopimelate-adding enzyme</fullName>
    </alternativeName>
    <alternativeName>
        <fullName evidence="2">UDP-MurNAc-L-Ala-D-Glu:meso-diaminopimelate ligase</fullName>
    </alternativeName>
    <alternativeName>
        <fullName evidence="2">UDP-MurNAc-tripeptide synthetase</fullName>
    </alternativeName>
    <alternativeName>
        <fullName evidence="2">UDP-N-acetylmuramyl-tripeptide synthetase</fullName>
    </alternativeName>
</protein>
<dbReference type="Gene3D" id="3.40.1190.10">
    <property type="entry name" value="Mur-like, catalytic domain"/>
    <property type="match status" value="1"/>
</dbReference>
<feature type="binding site" evidence="2">
    <location>
        <begin position="126"/>
        <end position="132"/>
    </location>
    <ligand>
        <name>ATP</name>
        <dbReference type="ChEBI" id="CHEBI:30616"/>
    </ligand>
</feature>
<dbReference type="SUPFAM" id="SSF53623">
    <property type="entry name" value="MurD-like peptide ligases, catalytic domain"/>
    <property type="match status" value="1"/>
</dbReference>
<dbReference type="HAMAP" id="MF_00208">
    <property type="entry name" value="MurE"/>
    <property type="match status" value="1"/>
</dbReference>
<dbReference type="InterPro" id="IPR036615">
    <property type="entry name" value="Mur_ligase_C_dom_sf"/>
</dbReference>
<evidence type="ECO:0000256" key="2">
    <source>
        <dbReference type="HAMAP-Rule" id="MF_00208"/>
    </source>
</evidence>
<comment type="subcellular location">
    <subcellularLocation>
        <location evidence="2 3">Cytoplasm</location>
    </subcellularLocation>
</comment>
<dbReference type="Proteomes" id="UP000643207">
    <property type="component" value="Unassembled WGS sequence"/>
</dbReference>
<evidence type="ECO:0000313" key="6">
    <source>
        <dbReference type="EMBL" id="MBL0720831.1"/>
    </source>
</evidence>
<comment type="pathway">
    <text evidence="2 3">Cell wall biogenesis; peptidoglycan biosynthesis.</text>
</comment>
<keyword evidence="7" id="KW-1185">Reference proteome</keyword>
<keyword evidence="2 3" id="KW-0573">Peptidoglycan synthesis</keyword>
<reference evidence="6 7" key="1">
    <citation type="submission" date="2021-01" db="EMBL/GenBank/DDBJ databases">
        <title>Piscinibacter sp. Jin2 Genome sequencing and assembly.</title>
        <authorList>
            <person name="Kim I."/>
        </authorList>
    </citation>
    <scope>NUCLEOTIDE SEQUENCE [LARGE SCALE GENOMIC DNA]</scope>
    <source>
        <strain evidence="6 7">Jin2</strain>
    </source>
</reference>
<comment type="PTM">
    <text evidence="2">Carboxylation is probably crucial for Mg(2+) binding and, consequently, for the gamma-phosphate positioning of ATP.</text>
</comment>
<feature type="binding site" evidence="2">
    <location>
        <position position="492"/>
    </location>
    <ligand>
        <name>meso-2,6-diaminopimelate</name>
        <dbReference type="ChEBI" id="CHEBI:57791"/>
    </ligand>
</feature>
<dbReference type="GO" id="GO:0008360">
    <property type="term" value="P:regulation of cell shape"/>
    <property type="evidence" value="ECO:0007669"/>
    <property type="project" value="UniProtKB-KW"/>
</dbReference>
<dbReference type="GO" id="GO:0009252">
    <property type="term" value="P:peptidoglycan biosynthetic process"/>
    <property type="evidence" value="ECO:0007669"/>
    <property type="project" value="UniProtKB-UniRule"/>
</dbReference>
<feature type="binding site" evidence="2">
    <location>
        <position position="199"/>
    </location>
    <ligand>
        <name>UDP-N-acetyl-alpha-D-muramoyl-L-alanyl-D-glutamate</name>
        <dbReference type="ChEBI" id="CHEBI:83900"/>
    </ligand>
</feature>
<dbReference type="Pfam" id="PF08245">
    <property type="entry name" value="Mur_ligase_M"/>
    <property type="match status" value="1"/>
</dbReference>
<dbReference type="AlphaFoldDB" id="A0A9X0XFV7"/>
<keyword evidence="2" id="KW-0547">Nucleotide-binding</keyword>
<evidence type="ECO:0000313" key="7">
    <source>
        <dbReference type="Proteomes" id="UP000643207"/>
    </source>
</evidence>
<comment type="similarity">
    <text evidence="1 2">Belongs to the MurCDEF family. MurE subfamily.</text>
</comment>
<dbReference type="GO" id="GO:0008765">
    <property type="term" value="F:UDP-N-acetylmuramoylalanyl-D-glutamate-2,6-diaminopimelate ligase activity"/>
    <property type="evidence" value="ECO:0007669"/>
    <property type="project" value="UniProtKB-UniRule"/>
</dbReference>
<feature type="domain" description="Mur ligase central" evidence="5">
    <location>
        <begin position="124"/>
        <end position="340"/>
    </location>
</feature>
<organism evidence="6 7">
    <name type="scientific">Aquariibacter lacus</name>
    <dbReference type="NCBI Taxonomy" id="2801332"/>
    <lineage>
        <taxon>Bacteria</taxon>
        <taxon>Pseudomonadati</taxon>
        <taxon>Pseudomonadota</taxon>
        <taxon>Betaproteobacteria</taxon>
        <taxon>Burkholderiales</taxon>
        <taxon>Sphaerotilaceae</taxon>
        <taxon>Aquariibacter</taxon>
    </lineage>
</organism>
<dbReference type="InterPro" id="IPR036565">
    <property type="entry name" value="Mur-like_cat_sf"/>
</dbReference>
<comment type="catalytic activity">
    <reaction evidence="2">
        <text>UDP-N-acetyl-alpha-D-muramoyl-L-alanyl-D-glutamate + meso-2,6-diaminopimelate + ATP = UDP-N-acetyl-alpha-D-muramoyl-L-alanyl-gamma-D-glutamyl-meso-2,6-diaminopimelate + ADP + phosphate + H(+)</text>
        <dbReference type="Rhea" id="RHEA:23676"/>
        <dbReference type="ChEBI" id="CHEBI:15378"/>
        <dbReference type="ChEBI" id="CHEBI:30616"/>
        <dbReference type="ChEBI" id="CHEBI:43474"/>
        <dbReference type="ChEBI" id="CHEBI:57791"/>
        <dbReference type="ChEBI" id="CHEBI:83900"/>
        <dbReference type="ChEBI" id="CHEBI:83905"/>
        <dbReference type="ChEBI" id="CHEBI:456216"/>
        <dbReference type="EC" id="6.3.2.13"/>
    </reaction>
</comment>
<keyword evidence="2 3" id="KW-0961">Cell wall biogenesis/degradation</keyword>
<dbReference type="GO" id="GO:0071555">
    <property type="term" value="P:cell wall organization"/>
    <property type="evidence" value="ECO:0007669"/>
    <property type="project" value="UniProtKB-KW"/>
</dbReference>
<sequence>MSAPQTLGPLDGLVQLGSPGEALAWLRASGAKGLSSDSRRLAAGEAFVAWPGLARDPRAHVHDAFLHGAQVALVEAEGLAAWSADWPLPIRQRTAAVAGLKAATGPLAAAFFGLPGMALEVVAVTGTNGKTSSSWWIAQVLSALDRPAGVIGTLGLGPVGGGAALLVPTGFTTPDPVQLQRALRGMVDGGLKAVAIEASSIGLVESRLDGLPIRVAIYTNFSQDHLDVHGSLAAYAAAKRRLFDWPGLQAAVLNIDDAEVAALAAELAVREAGGEGPMCWTTSARGQAGARLRAVERQTGPEGLAFTVVEQGPAGETRLPLATRLLGDFHVDNLLGVIGALRALGHPLEAVVEACAALSPVPGRMQRVQLGSAPQPAVLVDYAHTPDALAQALAALRPLAAARGGRLAVLFGCGGDRDRSKRPHMAAAAEAGADRVWLSSDNPRSEDPQALLAEVAAGLQRPQQAVIEPDRRAAIAAAVAACAAADVLLIAGKGHETTQEIAGVKHPLSDVAEAEAALQAWLNGARA</sequence>
<feature type="binding site" evidence="2">
    <location>
        <position position="417"/>
    </location>
    <ligand>
        <name>meso-2,6-diaminopimelate</name>
        <dbReference type="ChEBI" id="CHEBI:57791"/>
    </ligand>
</feature>
<evidence type="ECO:0000259" key="4">
    <source>
        <dbReference type="Pfam" id="PF02875"/>
    </source>
</evidence>
<dbReference type="InterPro" id="IPR013221">
    <property type="entry name" value="Mur_ligase_cen"/>
</dbReference>
<name>A0A9X0XFV7_9BURK</name>
<feature type="binding site" evidence="2">
    <location>
        <position position="207"/>
    </location>
    <ligand>
        <name>UDP-N-acetyl-alpha-D-muramoyl-L-alanyl-D-glutamate</name>
        <dbReference type="ChEBI" id="CHEBI:83900"/>
    </ligand>
</feature>
<keyword evidence="2" id="KW-0963">Cytoplasm</keyword>
<feature type="binding site" evidence="2">
    <location>
        <position position="38"/>
    </location>
    <ligand>
        <name>UDP-N-acetyl-alpha-D-muramoyl-L-alanyl-D-glutamate</name>
        <dbReference type="ChEBI" id="CHEBI:83900"/>
    </ligand>
</feature>
<dbReference type="SUPFAM" id="SSF63418">
    <property type="entry name" value="MurE/MurF N-terminal domain"/>
    <property type="match status" value="1"/>
</dbReference>
<comment type="cofactor">
    <cofactor evidence="2">
        <name>Mg(2+)</name>
        <dbReference type="ChEBI" id="CHEBI:18420"/>
    </cofactor>
</comment>